<name>A0A917V0F3_9PSED</name>
<keyword evidence="2" id="KW-1185">Reference proteome</keyword>
<sequence>MSLFNWTRKKVSTTAGLVGIESADDGLALAHVQSEAGAAVLRRCLHTAAPVAAHAALLKGWVDTHGLAGSRVNAVLPPSAYQLLLLDCPDVSDDELRDAMRWRVRDLITEPLENVVVDAFTLPADAYRGRSRMAYCAVLSKARMQALEALINGAGLQLDSIDIREMAFRNLGLLAGADALNIAVLRLNANDGLITVQHGPDLYMARRIEQGLQRAAGDYSGITLEIQRSLDYFESQLGKGYLNRLLLAPAGDATGAIHEALSAGLAVNLQRLDLSTLLANDEAPVVLDNGFAAIGAALRQEAA</sequence>
<dbReference type="SUPFAM" id="SSF53067">
    <property type="entry name" value="Actin-like ATPase domain"/>
    <property type="match status" value="1"/>
</dbReference>
<dbReference type="AlphaFoldDB" id="A0A917V0F3"/>
<evidence type="ECO:0000313" key="1">
    <source>
        <dbReference type="EMBL" id="GGK04378.1"/>
    </source>
</evidence>
<comment type="caution">
    <text evidence="1">The sequence shown here is derived from an EMBL/GenBank/DDBJ whole genome shotgun (WGS) entry which is preliminary data.</text>
</comment>
<reference evidence="1" key="2">
    <citation type="submission" date="2020-09" db="EMBL/GenBank/DDBJ databases">
        <authorList>
            <person name="Sun Q."/>
            <person name="Ohkuma M."/>
        </authorList>
    </citation>
    <scope>NUCLEOTIDE SEQUENCE</scope>
    <source>
        <strain evidence="1">JCM 30078</strain>
    </source>
</reference>
<reference evidence="1" key="1">
    <citation type="journal article" date="2014" name="Int. J. Syst. Evol. Microbiol.">
        <title>Complete genome sequence of Corynebacterium casei LMG S-19264T (=DSM 44701T), isolated from a smear-ripened cheese.</title>
        <authorList>
            <consortium name="US DOE Joint Genome Institute (JGI-PGF)"/>
            <person name="Walter F."/>
            <person name="Albersmeier A."/>
            <person name="Kalinowski J."/>
            <person name="Ruckert C."/>
        </authorList>
    </citation>
    <scope>NUCLEOTIDE SEQUENCE</scope>
    <source>
        <strain evidence="1">JCM 30078</strain>
    </source>
</reference>
<evidence type="ECO:0008006" key="3">
    <source>
        <dbReference type="Google" id="ProtNLM"/>
    </source>
</evidence>
<organism evidence="1 2">
    <name type="scientific">Pseudomonas matsuisoli</name>
    <dbReference type="NCBI Taxonomy" id="1515666"/>
    <lineage>
        <taxon>Bacteria</taxon>
        <taxon>Pseudomonadati</taxon>
        <taxon>Pseudomonadota</taxon>
        <taxon>Gammaproteobacteria</taxon>
        <taxon>Pseudomonadales</taxon>
        <taxon>Pseudomonadaceae</taxon>
        <taxon>Pseudomonas</taxon>
    </lineage>
</organism>
<proteinExistence type="predicted"/>
<dbReference type="RefSeq" id="WP_188984612.1">
    <property type="nucleotide sequence ID" value="NZ_BMPO01000008.1"/>
</dbReference>
<gene>
    <name evidence="1" type="ORF">GCM10009304_33020</name>
</gene>
<protein>
    <recommendedName>
        <fullName evidence="3">MSHA biogenesis protein MshI</fullName>
    </recommendedName>
</protein>
<dbReference type="Proteomes" id="UP000635983">
    <property type="component" value="Unassembled WGS sequence"/>
</dbReference>
<accession>A0A917V0F3</accession>
<dbReference type="Gene3D" id="3.30.420.380">
    <property type="match status" value="1"/>
</dbReference>
<dbReference type="EMBL" id="BMPO01000008">
    <property type="protein sequence ID" value="GGK04378.1"/>
    <property type="molecule type" value="Genomic_DNA"/>
</dbReference>
<dbReference type="InterPro" id="IPR043129">
    <property type="entry name" value="ATPase_NBD"/>
</dbReference>
<evidence type="ECO:0000313" key="2">
    <source>
        <dbReference type="Proteomes" id="UP000635983"/>
    </source>
</evidence>